<reference evidence="5" key="1">
    <citation type="journal article" date="2019" name="Int. J. Syst. Evol. Microbiol.">
        <title>The Global Catalogue of Microorganisms (GCM) 10K type strain sequencing project: providing services to taxonomists for standard genome sequencing and annotation.</title>
        <authorList>
            <consortium name="The Broad Institute Genomics Platform"/>
            <consortium name="The Broad Institute Genome Sequencing Center for Infectious Disease"/>
            <person name="Wu L."/>
            <person name="Ma J."/>
        </authorList>
    </citation>
    <scope>NUCLEOTIDE SEQUENCE [LARGE SCALE GENOMIC DNA]</scope>
    <source>
        <strain evidence="5">JCM 15896</strain>
    </source>
</reference>
<evidence type="ECO:0000256" key="2">
    <source>
        <dbReference type="ARBA" id="ARBA00022723"/>
    </source>
</evidence>
<keyword evidence="5" id="KW-1185">Reference proteome</keyword>
<organism evidence="4 5">
    <name type="scientific">Aliiglaciecola litoralis</name>
    <dbReference type="NCBI Taxonomy" id="582857"/>
    <lineage>
        <taxon>Bacteria</taxon>
        <taxon>Pseudomonadati</taxon>
        <taxon>Pseudomonadota</taxon>
        <taxon>Gammaproteobacteria</taxon>
        <taxon>Alteromonadales</taxon>
        <taxon>Alteromonadaceae</taxon>
        <taxon>Aliiglaciecola</taxon>
    </lineage>
</organism>
<dbReference type="CDD" id="cd01310">
    <property type="entry name" value="TatD_DNAse"/>
    <property type="match status" value="1"/>
</dbReference>
<dbReference type="InterPro" id="IPR015991">
    <property type="entry name" value="TatD/YcfH-like"/>
</dbReference>
<comment type="similarity">
    <text evidence="1">Belongs to the metallo-dependent hydrolases superfamily. TatD-type hydrolase family.</text>
</comment>
<dbReference type="SUPFAM" id="SSF51556">
    <property type="entry name" value="Metallo-dependent hydrolases"/>
    <property type="match status" value="1"/>
</dbReference>
<comment type="caution">
    <text evidence="4">The sequence shown here is derived from an EMBL/GenBank/DDBJ whole genome shotgun (WGS) entry which is preliminary data.</text>
</comment>
<dbReference type="PIRSF" id="PIRSF005902">
    <property type="entry name" value="DNase_TatD"/>
    <property type="match status" value="1"/>
</dbReference>
<dbReference type="PROSITE" id="PS01091">
    <property type="entry name" value="TATD_3"/>
    <property type="match status" value="1"/>
</dbReference>
<proteinExistence type="inferred from homology"/>
<name>A0ABN1LJZ2_9ALTE</name>
<dbReference type="InterPro" id="IPR032466">
    <property type="entry name" value="Metal_Hydrolase"/>
</dbReference>
<dbReference type="EMBL" id="BAAAFD010000005">
    <property type="protein sequence ID" value="GAA0857032.1"/>
    <property type="molecule type" value="Genomic_DNA"/>
</dbReference>
<gene>
    <name evidence="4" type="ORF">GCM10009114_21190</name>
</gene>
<dbReference type="PANTHER" id="PTHR46124">
    <property type="entry name" value="D-AMINOACYL-TRNA DEACYLASE"/>
    <property type="match status" value="1"/>
</dbReference>
<keyword evidence="2" id="KW-0479">Metal-binding</keyword>
<dbReference type="Pfam" id="PF01026">
    <property type="entry name" value="TatD_DNase"/>
    <property type="match status" value="1"/>
</dbReference>
<dbReference type="Gene3D" id="3.20.20.140">
    <property type="entry name" value="Metal-dependent hydrolases"/>
    <property type="match status" value="1"/>
</dbReference>
<dbReference type="RefSeq" id="WP_343859706.1">
    <property type="nucleotide sequence ID" value="NZ_BAAAFD010000005.1"/>
</dbReference>
<dbReference type="PROSITE" id="PS01137">
    <property type="entry name" value="TATD_1"/>
    <property type="match status" value="1"/>
</dbReference>
<accession>A0ABN1LJZ2</accession>
<evidence type="ECO:0000256" key="3">
    <source>
        <dbReference type="ARBA" id="ARBA00022801"/>
    </source>
</evidence>
<dbReference type="Proteomes" id="UP001500359">
    <property type="component" value="Unassembled WGS sequence"/>
</dbReference>
<sequence length="258" mass="28750">MIDSHCHLDFSAFDEDRLQVIEACGKANIQRIIIPGVSASQWPALISLCQSQSMLEFALGIHPYFIEMAEDEHLVQLQQLLCKHQDDVVAVGEIGLDFHLADNGLHQKQQHFFDCQLSVASEFKLPVILHQRQSHNEIIRMLKGHQFAYGGVLHAFSGSYQQAKTYVDMGFKLGIGGTITYPRGSKTRDVVKRLSLQHIVLETDAPDMPLHGRQGQRNSPLNLPEIAQQIALITNTSIQQVAAITDNNVASLFGLTMN</sequence>
<dbReference type="InterPro" id="IPR018228">
    <property type="entry name" value="DNase_TatD-rel_CS"/>
</dbReference>
<dbReference type="NCBIfam" id="TIGR00010">
    <property type="entry name" value="YchF/TatD family DNA exonuclease"/>
    <property type="match status" value="1"/>
</dbReference>
<evidence type="ECO:0000313" key="4">
    <source>
        <dbReference type="EMBL" id="GAA0857032.1"/>
    </source>
</evidence>
<dbReference type="GO" id="GO:0016787">
    <property type="term" value="F:hydrolase activity"/>
    <property type="evidence" value="ECO:0007669"/>
    <property type="project" value="UniProtKB-KW"/>
</dbReference>
<keyword evidence="3 4" id="KW-0378">Hydrolase</keyword>
<dbReference type="InterPro" id="IPR001130">
    <property type="entry name" value="TatD-like"/>
</dbReference>
<evidence type="ECO:0000256" key="1">
    <source>
        <dbReference type="ARBA" id="ARBA00009275"/>
    </source>
</evidence>
<protein>
    <submittedName>
        <fullName evidence="4">Metal-dependent hydrolase</fullName>
    </submittedName>
</protein>
<evidence type="ECO:0000313" key="5">
    <source>
        <dbReference type="Proteomes" id="UP001500359"/>
    </source>
</evidence>
<dbReference type="PANTHER" id="PTHR46124:SF3">
    <property type="entry name" value="HYDROLASE"/>
    <property type="match status" value="1"/>
</dbReference>